<gene>
    <name evidence="7" type="ORF">STAS_26611</name>
</gene>
<dbReference type="Pfam" id="PF02298">
    <property type="entry name" value="Cu_bind_like"/>
    <property type="match status" value="1"/>
</dbReference>
<evidence type="ECO:0000256" key="4">
    <source>
        <dbReference type="SAM" id="Phobius"/>
    </source>
</evidence>
<evidence type="ECO:0000313" key="7">
    <source>
        <dbReference type="EMBL" id="GER49383.1"/>
    </source>
</evidence>
<evidence type="ECO:0000313" key="8">
    <source>
        <dbReference type="Proteomes" id="UP000325081"/>
    </source>
</evidence>
<evidence type="ECO:0000256" key="5">
    <source>
        <dbReference type="SAM" id="SignalP"/>
    </source>
</evidence>
<dbReference type="InterPro" id="IPR008972">
    <property type="entry name" value="Cupredoxin"/>
</dbReference>
<comment type="caution">
    <text evidence="7">The sequence shown here is derived from an EMBL/GenBank/DDBJ whole genome shotgun (WGS) entry which is preliminary data.</text>
</comment>
<dbReference type="InterPro" id="IPR039391">
    <property type="entry name" value="Phytocyanin-like"/>
</dbReference>
<feature type="compositionally biased region" description="Low complexity" evidence="3">
    <location>
        <begin position="142"/>
        <end position="151"/>
    </location>
</feature>
<dbReference type="EMBL" id="BKCP01008515">
    <property type="protein sequence ID" value="GER49383.1"/>
    <property type="molecule type" value="Genomic_DNA"/>
</dbReference>
<name>A0A5A7QVK2_STRAF</name>
<dbReference type="PANTHER" id="PTHR33021:SF339">
    <property type="entry name" value="OS07G0570600 PROTEIN"/>
    <property type="match status" value="1"/>
</dbReference>
<dbReference type="GO" id="GO:0046872">
    <property type="term" value="F:metal ion binding"/>
    <property type="evidence" value="ECO:0007669"/>
    <property type="project" value="UniProtKB-KW"/>
</dbReference>
<dbReference type="PANTHER" id="PTHR33021">
    <property type="entry name" value="BLUE COPPER PROTEIN"/>
    <property type="match status" value="1"/>
</dbReference>
<organism evidence="7 8">
    <name type="scientific">Striga asiatica</name>
    <name type="common">Asiatic witchweed</name>
    <name type="synonym">Buchnera asiatica</name>
    <dbReference type="NCBI Taxonomy" id="4170"/>
    <lineage>
        <taxon>Eukaryota</taxon>
        <taxon>Viridiplantae</taxon>
        <taxon>Streptophyta</taxon>
        <taxon>Embryophyta</taxon>
        <taxon>Tracheophyta</taxon>
        <taxon>Spermatophyta</taxon>
        <taxon>Magnoliopsida</taxon>
        <taxon>eudicotyledons</taxon>
        <taxon>Gunneridae</taxon>
        <taxon>Pentapetalae</taxon>
        <taxon>asterids</taxon>
        <taxon>lamiids</taxon>
        <taxon>Lamiales</taxon>
        <taxon>Orobanchaceae</taxon>
        <taxon>Buchnereae</taxon>
        <taxon>Striga</taxon>
    </lineage>
</organism>
<proteinExistence type="predicted"/>
<protein>
    <submittedName>
        <fullName evidence="7">Early nodulin-like protein 15</fullName>
    </submittedName>
</protein>
<keyword evidence="4" id="KW-0812">Transmembrane</keyword>
<evidence type="ECO:0000256" key="2">
    <source>
        <dbReference type="ARBA" id="ARBA00023180"/>
    </source>
</evidence>
<keyword evidence="5" id="KW-0732">Signal</keyword>
<dbReference type="PROSITE" id="PS51485">
    <property type="entry name" value="PHYTOCYANIN"/>
    <property type="match status" value="1"/>
</dbReference>
<accession>A0A5A7QVK2</accession>
<keyword evidence="4" id="KW-1133">Transmembrane helix</keyword>
<feature type="signal peptide" evidence="5">
    <location>
        <begin position="1"/>
        <end position="19"/>
    </location>
</feature>
<keyword evidence="2" id="KW-0325">Glycoprotein</keyword>
<keyword evidence="8" id="KW-1185">Reference proteome</keyword>
<dbReference type="Proteomes" id="UP000325081">
    <property type="component" value="Unassembled WGS sequence"/>
</dbReference>
<keyword evidence="1" id="KW-0479">Metal-binding</keyword>
<keyword evidence="4" id="KW-0472">Membrane</keyword>
<feature type="chain" id="PRO_5022896940" evidence="5">
    <location>
        <begin position="20"/>
        <end position="175"/>
    </location>
</feature>
<evidence type="ECO:0000256" key="3">
    <source>
        <dbReference type="SAM" id="MobiDB-lite"/>
    </source>
</evidence>
<feature type="transmembrane region" description="Helical" evidence="4">
    <location>
        <begin position="154"/>
        <end position="174"/>
    </location>
</feature>
<dbReference type="CDD" id="cd04216">
    <property type="entry name" value="Phytocyanin"/>
    <property type="match status" value="1"/>
</dbReference>
<dbReference type="GO" id="GO:0005886">
    <property type="term" value="C:plasma membrane"/>
    <property type="evidence" value="ECO:0007669"/>
    <property type="project" value="TreeGrafter"/>
</dbReference>
<dbReference type="InterPro" id="IPR003245">
    <property type="entry name" value="Phytocyanin_dom"/>
</dbReference>
<dbReference type="FunFam" id="2.60.40.420:FF:000003">
    <property type="entry name" value="Blue copper"/>
    <property type="match status" value="1"/>
</dbReference>
<feature type="domain" description="Phytocyanin" evidence="6">
    <location>
        <begin position="20"/>
        <end position="118"/>
    </location>
</feature>
<dbReference type="SUPFAM" id="SSF49503">
    <property type="entry name" value="Cupredoxins"/>
    <property type="match status" value="1"/>
</dbReference>
<evidence type="ECO:0000256" key="1">
    <source>
        <dbReference type="ARBA" id="ARBA00022723"/>
    </source>
</evidence>
<dbReference type="OrthoDB" id="686200at2759"/>
<feature type="compositionally biased region" description="Low complexity" evidence="3">
    <location>
        <begin position="117"/>
        <end position="135"/>
    </location>
</feature>
<dbReference type="AlphaFoldDB" id="A0A5A7QVK2"/>
<reference evidence="8" key="1">
    <citation type="journal article" date="2019" name="Curr. Biol.">
        <title>Genome Sequence of Striga asiatica Provides Insight into the Evolution of Plant Parasitism.</title>
        <authorList>
            <person name="Yoshida S."/>
            <person name="Kim S."/>
            <person name="Wafula E.K."/>
            <person name="Tanskanen J."/>
            <person name="Kim Y.M."/>
            <person name="Honaas L."/>
            <person name="Yang Z."/>
            <person name="Spallek T."/>
            <person name="Conn C.E."/>
            <person name="Ichihashi Y."/>
            <person name="Cheong K."/>
            <person name="Cui S."/>
            <person name="Der J.P."/>
            <person name="Gundlach H."/>
            <person name="Jiao Y."/>
            <person name="Hori C."/>
            <person name="Ishida J.K."/>
            <person name="Kasahara H."/>
            <person name="Kiba T."/>
            <person name="Kim M.S."/>
            <person name="Koo N."/>
            <person name="Laohavisit A."/>
            <person name="Lee Y.H."/>
            <person name="Lumba S."/>
            <person name="McCourt P."/>
            <person name="Mortimer J.C."/>
            <person name="Mutuku J.M."/>
            <person name="Nomura T."/>
            <person name="Sasaki-Sekimoto Y."/>
            <person name="Seto Y."/>
            <person name="Wang Y."/>
            <person name="Wakatake T."/>
            <person name="Sakakibara H."/>
            <person name="Demura T."/>
            <person name="Yamaguchi S."/>
            <person name="Yoneyama K."/>
            <person name="Manabe R.I."/>
            <person name="Nelson D.C."/>
            <person name="Schulman A.H."/>
            <person name="Timko M.P."/>
            <person name="dePamphilis C.W."/>
            <person name="Choi D."/>
            <person name="Shirasu K."/>
        </authorList>
    </citation>
    <scope>NUCLEOTIDE SEQUENCE [LARGE SCALE GENOMIC DNA]</scope>
    <source>
        <strain evidence="8">cv. UVA1</strain>
    </source>
</reference>
<sequence length="175" mass="17487">MSKATVFLVFLFVFPAAQAVDHTVGGSTGWTASFNYTEWASRQTFRVNDNLVFNFGPPHSVDIVSADDFSSCSSASPIRSYTASPATITLNTSGEWYFICPVTGHCSGGQRLSVNVAGGSTPAGPPASGGSTPSTPGGPPAAGGTPRPSAATGLGGGGGLVVAGLVSIVMVGLMG</sequence>
<dbReference type="Gene3D" id="2.60.40.420">
    <property type="entry name" value="Cupredoxins - blue copper proteins"/>
    <property type="match status" value="1"/>
</dbReference>
<dbReference type="GO" id="GO:0009055">
    <property type="term" value="F:electron transfer activity"/>
    <property type="evidence" value="ECO:0007669"/>
    <property type="project" value="InterPro"/>
</dbReference>
<evidence type="ECO:0000259" key="6">
    <source>
        <dbReference type="PROSITE" id="PS51485"/>
    </source>
</evidence>
<feature type="region of interest" description="Disordered" evidence="3">
    <location>
        <begin position="117"/>
        <end position="151"/>
    </location>
</feature>